<comment type="catalytic activity">
    <reaction evidence="7">
        <text>L-threonyl-[protein] + ATP = O-phospho-L-threonyl-[protein] + ADP + H(+)</text>
        <dbReference type="Rhea" id="RHEA:46608"/>
        <dbReference type="Rhea" id="RHEA-COMP:11060"/>
        <dbReference type="Rhea" id="RHEA-COMP:11605"/>
        <dbReference type="ChEBI" id="CHEBI:15378"/>
        <dbReference type="ChEBI" id="CHEBI:30013"/>
        <dbReference type="ChEBI" id="CHEBI:30616"/>
        <dbReference type="ChEBI" id="CHEBI:61977"/>
        <dbReference type="ChEBI" id="CHEBI:456216"/>
        <dbReference type="EC" id="2.7.11.1"/>
    </reaction>
</comment>
<dbReference type="PANTHER" id="PTHR24361">
    <property type="entry name" value="MITOGEN-ACTIVATED KINASE KINASE KINASE"/>
    <property type="match status" value="1"/>
</dbReference>
<evidence type="ECO:0000313" key="11">
    <source>
        <dbReference type="Proteomes" id="UP000807342"/>
    </source>
</evidence>
<dbReference type="Proteomes" id="UP000807342">
    <property type="component" value="Unassembled WGS sequence"/>
</dbReference>
<dbReference type="EMBL" id="MU151188">
    <property type="protein sequence ID" value="KAF9447716.1"/>
    <property type="molecule type" value="Genomic_DNA"/>
</dbReference>
<evidence type="ECO:0000256" key="6">
    <source>
        <dbReference type="ARBA" id="ARBA00022840"/>
    </source>
</evidence>
<reference evidence="10" key="1">
    <citation type="submission" date="2020-11" db="EMBL/GenBank/DDBJ databases">
        <authorList>
            <consortium name="DOE Joint Genome Institute"/>
            <person name="Ahrendt S."/>
            <person name="Riley R."/>
            <person name="Andreopoulos W."/>
            <person name="Labutti K."/>
            <person name="Pangilinan J."/>
            <person name="Ruiz-Duenas F.J."/>
            <person name="Barrasa J.M."/>
            <person name="Sanchez-Garcia M."/>
            <person name="Camarero S."/>
            <person name="Miyauchi S."/>
            <person name="Serrano A."/>
            <person name="Linde D."/>
            <person name="Babiker R."/>
            <person name="Drula E."/>
            <person name="Ayuso-Fernandez I."/>
            <person name="Pacheco R."/>
            <person name="Padilla G."/>
            <person name="Ferreira P."/>
            <person name="Barriuso J."/>
            <person name="Kellner H."/>
            <person name="Castanera R."/>
            <person name="Alfaro M."/>
            <person name="Ramirez L."/>
            <person name="Pisabarro A.G."/>
            <person name="Kuo A."/>
            <person name="Tritt A."/>
            <person name="Lipzen A."/>
            <person name="He G."/>
            <person name="Yan M."/>
            <person name="Ng V."/>
            <person name="Cullen D."/>
            <person name="Martin F."/>
            <person name="Rosso M.-N."/>
            <person name="Henrissat B."/>
            <person name="Hibbett D."/>
            <person name="Martinez A.T."/>
            <person name="Grigoriev I.V."/>
        </authorList>
    </citation>
    <scope>NUCLEOTIDE SEQUENCE</scope>
    <source>
        <strain evidence="10">MF-IS2</strain>
    </source>
</reference>
<dbReference type="GO" id="GO:0004674">
    <property type="term" value="F:protein serine/threonine kinase activity"/>
    <property type="evidence" value="ECO:0007669"/>
    <property type="project" value="UniProtKB-KW"/>
</dbReference>
<evidence type="ECO:0000313" key="10">
    <source>
        <dbReference type="EMBL" id="KAF9447716.1"/>
    </source>
</evidence>
<dbReference type="InterPro" id="IPR000719">
    <property type="entry name" value="Prot_kinase_dom"/>
</dbReference>
<comment type="caution">
    <text evidence="10">The sequence shown here is derived from an EMBL/GenBank/DDBJ whole genome shotgun (WGS) entry which is preliminary data.</text>
</comment>
<dbReference type="EC" id="2.7.11.1" evidence="1"/>
<evidence type="ECO:0000256" key="3">
    <source>
        <dbReference type="ARBA" id="ARBA00022679"/>
    </source>
</evidence>
<dbReference type="OrthoDB" id="3248549at2759"/>
<keyword evidence="11" id="KW-1185">Reference proteome</keyword>
<dbReference type="InterPro" id="IPR011009">
    <property type="entry name" value="Kinase-like_dom_sf"/>
</dbReference>
<dbReference type="PANTHER" id="PTHR24361:SF433">
    <property type="entry name" value="PROTEIN KINASE DOMAIN-CONTAINING PROTEIN"/>
    <property type="match status" value="1"/>
</dbReference>
<evidence type="ECO:0000256" key="1">
    <source>
        <dbReference type="ARBA" id="ARBA00012513"/>
    </source>
</evidence>
<dbReference type="InterPro" id="IPR053235">
    <property type="entry name" value="Ser_Thr_kinase"/>
</dbReference>
<dbReference type="GO" id="GO:0005524">
    <property type="term" value="F:ATP binding"/>
    <property type="evidence" value="ECO:0007669"/>
    <property type="project" value="UniProtKB-KW"/>
</dbReference>
<dbReference type="AlphaFoldDB" id="A0A9P5XD97"/>
<evidence type="ECO:0000259" key="9">
    <source>
        <dbReference type="PROSITE" id="PS50011"/>
    </source>
</evidence>
<evidence type="ECO:0000256" key="4">
    <source>
        <dbReference type="ARBA" id="ARBA00022741"/>
    </source>
</evidence>
<keyword evidence="5 10" id="KW-0418">Kinase</keyword>
<evidence type="ECO:0000256" key="8">
    <source>
        <dbReference type="ARBA" id="ARBA00048679"/>
    </source>
</evidence>
<evidence type="ECO:0000256" key="7">
    <source>
        <dbReference type="ARBA" id="ARBA00047899"/>
    </source>
</evidence>
<accession>A0A9P5XD97</accession>
<keyword evidence="6" id="KW-0067">ATP-binding</keyword>
<dbReference type="Gene3D" id="1.10.510.10">
    <property type="entry name" value="Transferase(Phosphotransferase) domain 1"/>
    <property type="match status" value="1"/>
</dbReference>
<feature type="domain" description="Protein kinase" evidence="9">
    <location>
        <begin position="1"/>
        <end position="298"/>
    </location>
</feature>
<keyword evidence="2" id="KW-0723">Serine/threonine-protein kinase</keyword>
<evidence type="ECO:0000256" key="5">
    <source>
        <dbReference type="ARBA" id="ARBA00022777"/>
    </source>
</evidence>
<protein>
    <recommendedName>
        <fullName evidence="1">non-specific serine/threonine protein kinase</fullName>
        <ecNumber evidence="1">2.7.11.1</ecNumber>
    </recommendedName>
</protein>
<keyword evidence="3" id="KW-0808">Transferase</keyword>
<dbReference type="PROSITE" id="PS50011">
    <property type="entry name" value="PROTEIN_KINASE_DOM"/>
    <property type="match status" value="1"/>
</dbReference>
<keyword evidence="4" id="KW-0547">Nucleotide-binding</keyword>
<dbReference type="Pfam" id="PF00069">
    <property type="entry name" value="Pkinase"/>
    <property type="match status" value="1"/>
</dbReference>
<organism evidence="10 11">
    <name type="scientific">Macrolepiota fuliginosa MF-IS2</name>
    <dbReference type="NCBI Taxonomy" id="1400762"/>
    <lineage>
        <taxon>Eukaryota</taxon>
        <taxon>Fungi</taxon>
        <taxon>Dikarya</taxon>
        <taxon>Basidiomycota</taxon>
        <taxon>Agaricomycotina</taxon>
        <taxon>Agaricomycetes</taxon>
        <taxon>Agaricomycetidae</taxon>
        <taxon>Agaricales</taxon>
        <taxon>Agaricineae</taxon>
        <taxon>Agaricaceae</taxon>
        <taxon>Macrolepiota</taxon>
    </lineage>
</organism>
<evidence type="ECO:0000256" key="2">
    <source>
        <dbReference type="ARBA" id="ARBA00022527"/>
    </source>
</evidence>
<name>A0A9P5XD97_9AGAR</name>
<dbReference type="SUPFAM" id="SSF56112">
    <property type="entry name" value="Protein kinase-like (PK-like)"/>
    <property type="match status" value="1"/>
</dbReference>
<sequence length="323" mass="35940">MSLAPHTPIDADTAGPFTKRVREFCLAQRITLHEDAAFSTQAQSGSLLKPVRLPVSPRDRSKSSDASLQSLLERLKRWIALQNTHLIQFQGLYLNTGASQLFFISEASDSKLSNVIGSEKDQLNKLSCLQDILSGLSYLHRHQFVHGNIRGDNIFIKADGKFCLGEFAPARLPSPDCLVEAEAWSAPELFDSGRIRNALIDGWRDYAGEYTYASDLFAIGCIAVLIYTGEPPLPQRFPPNARSHRDLWALVRQPSPIEKLAIPPKIWPVISIMLRYNPKNRMSASQLLTALMNPNPVKTANLLADVPSILARSQARRLMRSGI</sequence>
<proteinExistence type="predicted"/>
<comment type="catalytic activity">
    <reaction evidence="8">
        <text>L-seryl-[protein] + ATP = O-phospho-L-seryl-[protein] + ADP + H(+)</text>
        <dbReference type="Rhea" id="RHEA:17989"/>
        <dbReference type="Rhea" id="RHEA-COMP:9863"/>
        <dbReference type="Rhea" id="RHEA-COMP:11604"/>
        <dbReference type="ChEBI" id="CHEBI:15378"/>
        <dbReference type="ChEBI" id="CHEBI:29999"/>
        <dbReference type="ChEBI" id="CHEBI:30616"/>
        <dbReference type="ChEBI" id="CHEBI:83421"/>
        <dbReference type="ChEBI" id="CHEBI:456216"/>
        <dbReference type="EC" id="2.7.11.1"/>
    </reaction>
</comment>
<dbReference type="GO" id="GO:0005737">
    <property type="term" value="C:cytoplasm"/>
    <property type="evidence" value="ECO:0007669"/>
    <property type="project" value="TreeGrafter"/>
</dbReference>
<gene>
    <name evidence="10" type="ORF">P691DRAFT_801904</name>
</gene>